<dbReference type="Proteomes" id="UP000801428">
    <property type="component" value="Unassembled WGS sequence"/>
</dbReference>
<keyword evidence="3" id="KW-1185">Reference proteome</keyword>
<organism evidence="2 3">
    <name type="scientific">Curvularia kusanoi</name>
    <name type="common">Cochliobolus kusanoi</name>
    <dbReference type="NCBI Taxonomy" id="90978"/>
    <lineage>
        <taxon>Eukaryota</taxon>
        <taxon>Fungi</taxon>
        <taxon>Dikarya</taxon>
        <taxon>Ascomycota</taxon>
        <taxon>Pezizomycotina</taxon>
        <taxon>Dothideomycetes</taxon>
        <taxon>Pleosporomycetidae</taxon>
        <taxon>Pleosporales</taxon>
        <taxon>Pleosporineae</taxon>
        <taxon>Pleosporaceae</taxon>
        <taxon>Curvularia</taxon>
    </lineage>
</organism>
<dbReference type="EMBL" id="SWKU01000043">
    <property type="protein sequence ID" value="KAF2994152.1"/>
    <property type="molecule type" value="Genomic_DNA"/>
</dbReference>
<feature type="region of interest" description="Disordered" evidence="1">
    <location>
        <begin position="1"/>
        <end position="55"/>
    </location>
</feature>
<gene>
    <name evidence="2" type="ORF">E8E13_000172</name>
</gene>
<evidence type="ECO:0000256" key="1">
    <source>
        <dbReference type="SAM" id="MobiDB-lite"/>
    </source>
</evidence>
<dbReference type="OrthoDB" id="3783430at2759"/>
<feature type="compositionally biased region" description="Polar residues" evidence="1">
    <location>
        <begin position="38"/>
        <end position="53"/>
    </location>
</feature>
<proteinExistence type="predicted"/>
<dbReference type="AlphaFoldDB" id="A0A9P4W241"/>
<feature type="compositionally biased region" description="Polar residues" evidence="1">
    <location>
        <begin position="1"/>
        <end position="12"/>
    </location>
</feature>
<accession>A0A9P4W241</accession>
<evidence type="ECO:0000313" key="3">
    <source>
        <dbReference type="Proteomes" id="UP000801428"/>
    </source>
</evidence>
<sequence>MAASQHAGTESDASGAYVESASSSQLPRSILPERPVSLANSHPLQSSSQQTASDAIPIREREDSFDLCCTPGGSRFESSEAALDTGFTLVSDNAASDGTAHAFVLTKRPNFQASRPAQGDIVRSSDVAALPYVGGAVIPFNESNIQVPSLSGGVMFVTPQWSSGLTNVRPSRNRWRSSFEAYLDTRFSRLWDSGEAFTGDDLNMKAVSLRFRETFTEIFRTSWRMAESGTEMVNLARLTCGAADACMNLNLSWNTRCRYYLWYIHYNKQLEAKLAEAKAELYDKLCKGEMPDVLPMYIAVFLRHAAGTTMKGDAHINEAATAFAEFNQLTAQFPIVIRQPATSDDEAWEVIMCLADDPNDPGMRIGQRTMYNTLGAIRARFDREDGLI</sequence>
<protein>
    <submittedName>
        <fullName evidence="2">Uncharacterized protein</fullName>
    </submittedName>
</protein>
<evidence type="ECO:0000313" key="2">
    <source>
        <dbReference type="EMBL" id="KAF2994152.1"/>
    </source>
</evidence>
<reference evidence="2" key="1">
    <citation type="submission" date="2019-04" db="EMBL/GenBank/DDBJ databases">
        <title>Sequencing of skin fungus with MAO and IRED activity.</title>
        <authorList>
            <person name="Marsaioli A.J."/>
            <person name="Bonatto J.M.C."/>
            <person name="Reis Junior O."/>
        </authorList>
    </citation>
    <scope>NUCLEOTIDE SEQUENCE</scope>
    <source>
        <strain evidence="2">30M1</strain>
    </source>
</reference>
<name>A0A9P4W241_CURKU</name>
<comment type="caution">
    <text evidence="2">The sequence shown here is derived from an EMBL/GenBank/DDBJ whole genome shotgun (WGS) entry which is preliminary data.</text>
</comment>